<keyword evidence="11 14" id="KW-1133">Transmembrane helix</keyword>
<sequence length="398" mass="45318">MHGIDRCRFEISGLMVAVGTLTYIIDAVFLIFYMSIVRRIKGNILWTQSLIYKGYRLILELADQRVSILKYSSRRIYNVLFLIAGVILYFKGFDKIGIGFIVLVCVMNVFQNMKRTSDQVKIHDAVKEIAAGALDTRLNLDDFKGQEREIAQSVNNIREGLSEAVNESIRNERMKADLITNVSHDIKTPLTSIVNYVDLLKRENLQNDNARYYIRVLDEKSQRLKQLTEDLVEASRISSGNVNLDMQKIDLVELLYQTGGEFNERFEARNLTIVTKIPNQSIFIWADGRHLYRAIENLYTNASKYALEKTRVYVELYMEDGEAVFSIKNISKKPVETDEGGRNDLTERFVRGESSRTTEGSGLGLSIAKNLTVLMGGKFDISVDGDLFIATIRFPESA</sequence>
<feature type="domain" description="Histidine kinase" evidence="15">
    <location>
        <begin position="181"/>
        <end position="398"/>
    </location>
</feature>
<dbReference type="PANTHER" id="PTHR45528">
    <property type="entry name" value="SENSOR HISTIDINE KINASE CPXA"/>
    <property type="match status" value="1"/>
</dbReference>
<keyword evidence="17" id="KW-1185">Reference proteome</keyword>
<dbReference type="EMBL" id="VUNI01000014">
    <property type="protein sequence ID" value="MST75185.1"/>
    <property type="molecule type" value="Genomic_DNA"/>
</dbReference>
<evidence type="ECO:0000256" key="12">
    <source>
        <dbReference type="ARBA" id="ARBA00023012"/>
    </source>
</evidence>
<dbReference type="GO" id="GO:0005886">
    <property type="term" value="C:plasma membrane"/>
    <property type="evidence" value="ECO:0007669"/>
    <property type="project" value="UniProtKB-SubCell"/>
</dbReference>
<dbReference type="Proteomes" id="UP000474024">
    <property type="component" value="Unassembled WGS sequence"/>
</dbReference>
<evidence type="ECO:0000256" key="7">
    <source>
        <dbReference type="ARBA" id="ARBA00022692"/>
    </source>
</evidence>
<evidence type="ECO:0000256" key="8">
    <source>
        <dbReference type="ARBA" id="ARBA00022741"/>
    </source>
</evidence>
<dbReference type="SUPFAM" id="SSF55874">
    <property type="entry name" value="ATPase domain of HSP90 chaperone/DNA topoisomerase II/histidine kinase"/>
    <property type="match status" value="1"/>
</dbReference>
<evidence type="ECO:0000256" key="14">
    <source>
        <dbReference type="SAM" id="Phobius"/>
    </source>
</evidence>
<keyword evidence="12" id="KW-0902">Two-component regulatory system</keyword>
<evidence type="ECO:0000256" key="5">
    <source>
        <dbReference type="ARBA" id="ARBA00022553"/>
    </source>
</evidence>
<evidence type="ECO:0000256" key="4">
    <source>
        <dbReference type="ARBA" id="ARBA00022475"/>
    </source>
</evidence>
<evidence type="ECO:0000256" key="2">
    <source>
        <dbReference type="ARBA" id="ARBA00004651"/>
    </source>
</evidence>
<dbReference type="AlphaFoldDB" id="A0A6L5YS40"/>
<dbReference type="InterPro" id="IPR005467">
    <property type="entry name" value="His_kinase_dom"/>
</dbReference>
<dbReference type="InterPro" id="IPR036097">
    <property type="entry name" value="HisK_dim/P_sf"/>
</dbReference>
<comment type="catalytic activity">
    <reaction evidence="1">
        <text>ATP + protein L-histidine = ADP + protein N-phospho-L-histidine.</text>
        <dbReference type="EC" id="2.7.13.3"/>
    </reaction>
</comment>
<name>A0A6L5YS40_9FIRM</name>
<evidence type="ECO:0000256" key="10">
    <source>
        <dbReference type="ARBA" id="ARBA00022840"/>
    </source>
</evidence>
<dbReference type="EC" id="2.7.13.3" evidence="3"/>
<evidence type="ECO:0000313" key="17">
    <source>
        <dbReference type="Proteomes" id="UP000474024"/>
    </source>
</evidence>
<keyword evidence="9 16" id="KW-0418">Kinase</keyword>
<feature type="transmembrane region" description="Helical" evidence="14">
    <location>
        <begin position="12"/>
        <end position="33"/>
    </location>
</feature>
<dbReference type="FunFam" id="1.10.287.130:FF:000008">
    <property type="entry name" value="Two-component sensor histidine kinase"/>
    <property type="match status" value="1"/>
</dbReference>
<dbReference type="GO" id="GO:0000155">
    <property type="term" value="F:phosphorelay sensor kinase activity"/>
    <property type="evidence" value="ECO:0007669"/>
    <property type="project" value="InterPro"/>
</dbReference>
<evidence type="ECO:0000256" key="13">
    <source>
        <dbReference type="ARBA" id="ARBA00023136"/>
    </source>
</evidence>
<dbReference type="InterPro" id="IPR003594">
    <property type="entry name" value="HATPase_dom"/>
</dbReference>
<accession>A0A6L5YS40</accession>
<dbReference type="PANTHER" id="PTHR45528:SF1">
    <property type="entry name" value="SENSOR HISTIDINE KINASE CPXA"/>
    <property type="match status" value="1"/>
</dbReference>
<keyword evidence="6" id="KW-0808">Transferase</keyword>
<proteinExistence type="predicted"/>
<keyword evidence="10" id="KW-0067">ATP-binding</keyword>
<organism evidence="16 17">
    <name type="scientific">Roseburia porci</name>
    <dbReference type="NCBI Taxonomy" id="2605790"/>
    <lineage>
        <taxon>Bacteria</taxon>
        <taxon>Bacillati</taxon>
        <taxon>Bacillota</taxon>
        <taxon>Clostridia</taxon>
        <taxon>Lachnospirales</taxon>
        <taxon>Lachnospiraceae</taxon>
        <taxon>Roseburia</taxon>
    </lineage>
</organism>
<dbReference type="SMART" id="SM00388">
    <property type="entry name" value="HisKA"/>
    <property type="match status" value="1"/>
</dbReference>
<dbReference type="Gene3D" id="1.10.287.130">
    <property type="match status" value="1"/>
</dbReference>
<dbReference type="Pfam" id="PF02518">
    <property type="entry name" value="HATPase_c"/>
    <property type="match status" value="1"/>
</dbReference>
<dbReference type="InterPro" id="IPR036890">
    <property type="entry name" value="HATPase_C_sf"/>
</dbReference>
<dbReference type="PROSITE" id="PS50109">
    <property type="entry name" value="HIS_KIN"/>
    <property type="match status" value="1"/>
</dbReference>
<comment type="caution">
    <text evidence="16">The sequence shown here is derived from an EMBL/GenBank/DDBJ whole genome shotgun (WGS) entry which is preliminary data.</text>
</comment>
<dbReference type="InterPro" id="IPR003661">
    <property type="entry name" value="HisK_dim/P_dom"/>
</dbReference>
<comment type="subcellular location">
    <subcellularLocation>
        <location evidence="2">Cell membrane</location>
        <topology evidence="2">Multi-pass membrane protein</topology>
    </subcellularLocation>
</comment>
<evidence type="ECO:0000259" key="15">
    <source>
        <dbReference type="PROSITE" id="PS50109"/>
    </source>
</evidence>
<keyword evidence="13 14" id="KW-0472">Membrane</keyword>
<reference evidence="16 17" key="1">
    <citation type="submission" date="2019-08" db="EMBL/GenBank/DDBJ databases">
        <title>In-depth cultivation of the pig gut microbiome towards novel bacterial diversity and tailored functional studies.</title>
        <authorList>
            <person name="Wylensek D."/>
            <person name="Hitch T.C.A."/>
            <person name="Clavel T."/>
        </authorList>
    </citation>
    <scope>NUCLEOTIDE SEQUENCE [LARGE SCALE GENOMIC DNA]</scope>
    <source>
        <strain evidence="16 17">MUC/MUC-530-WT-4D</strain>
    </source>
</reference>
<dbReference type="Gene3D" id="3.30.565.10">
    <property type="entry name" value="Histidine kinase-like ATPase, C-terminal domain"/>
    <property type="match status" value="1"/>
</dbReference>
<dbReference type="InterPro" id="IPR050398">
    <property type="entry name" value="HssS/ArlS-like"/>
</dbReference>
<dbReference type="CDD" id="cd00082">
    <property type="entry name" value="HisKA"/>
    <property type="match status" value="1"/>
</dbReference>
<protein>
    <recommendedName>
        <fullName evidence="3">histidine kinase</fullName>
        <ecNumber evidence="3">2.7.13.3</ecNumber>
    </recommendedName>
</protein>
<dbReference type="SUPFAM" id="SSF47384">
    <property type="entry name" value="Homodimeric domain of signal transducing histidine kinase"/>
    <property type="match status" value="1"/>
</dbReference>
<keyword evidence="4" id="KW-1003">Cell membrane</keyword>
<keyword evidence="5" id="KW-0597">Phosphoprotein</keyword>
<gene>
    <name evidence="16" type="ORF">FYJ75_09110</name>
</gene>
<keyword evidence="8" id="KW-0547">Nucleotide-binding</keyword>
<evidence type="ECO:0000256" key="3">
    <source>
        <dbReference type="ARBA" id="ARBA00012438"/>
    </source>
</evidence>
<dbReference type="Pfam" id="PF00512">
    <property type="entry name" value="HisKA"/>
    <property type="match status" value="1"/>
</dbReference>
<evidence type="ECO:0000256" key="11">
    <source>
        <dbReference type="ARBA" id="ARBA00022989"/>
    </source>
</evidence>
<evidence type="ECO:0000256" key="6">
    <source>
        <dbReference type="ARBA" id="ARBA00022679"/>
    </source>
</evidence>
<evidence type="ECO:0000256" key="1">
    <source>
        <dbReference type="ARBA" id="ARBA00000085"/>
    </source>
</evidence>
<feature type="transmembrane region" description="Helical" evidence="14">
    <location>
        <begin position="75"/>
        <end position="90"/>
    </location>
</feature>
<evidence type="ECO:0000313" key="16">
    <source>
        <dbReference type="EMBL" id="MST75185.1"/>
    </source>
</evidence>
<dbReference type="SMART" id="SM00387">
    <property type="entry name" value="HATPase_c"/>
    <property type="match status" value="1"/>
</dbReference>
<keyword evidence="7 14" id="KW-0812">Transmembrane</keyword>
<dbReference type="GO" id="GO:0005524">
    <property type="term" value="F:ATP binding"/>
    <property type="evidence" value="ECO:0007669"/>
    <property type="project" value="UniProtKB-KW"/>
</dbReference>
<evidence type="ECO:0000256" key="9">
    <source>
        <dbReference type="ARBA" id="ARBA00022777"/>
    </source>
</evidence>